<organism evidence="2 3">
    <name type="scientific">Sphingomonas melonis</name>
    <dbReference type="NCBI Taxonomy" id="152682"/>
    <lineage>
        <taxon>Bacteria</taxon>
        <taxon>Pseudomonadati</taxon>
        <taxon>Pseudomonadota</taxon>
        <taxon>Alphaproteobacteria</taxon>
        <taxon>Sphingomonadales</taxon>
        <taxon>Sphingomonadaceae</taxon>
        <taxon>Sphingomonas</taxon>
    </lineage>
</organism>
<evidence type="ECO:0000313" key="2">
    <source>
        <dbReference type="EMBL" id="NYD89177.1"/>
    </source>
</evidence>
<reference evidence="2 3" key="1">
    <citation type="submission" date="2020-08" db="EMBL/GenBank/DDBJ databases">
        <title>The Agave Microbiome: Exploring the role of microbial communities in plant adaptations to desert environments.</title>
        <authorList>
            <person name="Partida-Martinez L.P."/>
        </authorList>
    </citation>
    <scope>NUCLEOTIDE SEQUENCE [LARGE SCALE GENOMIC DNA]</scope>
    <source>
        <strain evidence="2 3">AS2.3</strain>
    </source>
</reference>
<dbReference type="EMBL" id="JACCBY010000001">
    <property type="protein sequence ID" value="NYD89177.1"/>
    <property type="molecule type" value="Genomic_DNA"/>
</dbReference>
<feature type="compositionally biased region" description="Low complexity" evidence="1">
    <location>
        <begin position="271"/>
        <end position="281"/>
    </location>
</feature>
<evidence type="ECO:0000256" key="1">
    <source>
        <dbReference type="SAM" id="MobiDB-lite"/>
    </source>
</evidence>
<evidence type="ECO:0000313" key="3">
    <source>
        <dbReference type="Proteomes" id="UP000517753"/>
    </source>
</evidence>
<keyword evidence="3" id="KW-1185">Reference proteome</keyword>
<dbReference type="AlphaFoldDB" id="A0A7Y9K0S0"/>
<protein>
    <submittedName>
        <fullName evidence="2">Uncharacterized protein</fullName>
    </submittedName>
</protein>
<feature type="compositionally biased region" description="Basic residues" evidence="1">
    <location>
        <begin position="221"/>
        <end position="231"/>
    </location>
</feature>
<dbReference type="Proteomes" id="UP000517753">
    <property type="component" value="Unassembled WGS sequence"/>
</dbReference>
<name>A0A7Y9K0S0_9SPHN</name>
<feature type="region of interest" description="Disordered" evidence="1">
    <location>
        <begin position="181"/>
        <end position="236"/>
    </location>
</feature>
<accession>A0A7Y9K0S0</accession>
<feature type="region of interest" description="Disordered" evidence="1">
    <location>
        <begin position="249"/>
        <end position="281"/>
    </location>
</feature>
<sequence>MMDGALADWMEISAAGRCLDVTLRGQACILSTTGGMARIKVPGNWPDTMAAAAVGLPIDALIDHPLLRGRSFVASDVSCLLGETNIESRSVSCPWRRLGGNERRRCRGSDEEIRVRKPLVQYQRNLLRDQDIRPPPLREMMLGDEVTRSCRPLEKAGGRPAKHSQFAADARVERELCITRTASPQAAGHASSRQEARRHLHGRRLSGGSGICPRPLDGMGRRSRRGPRRRGASAPDLRGWKVVRVALAPNEGVRDQTSRRWNGGGQRSRVLSSASALASAG</sequence>
<gene>
    <name evidence="2" type="ORF">HD841_000946</name>
</gene>
<comment type="caution">
    <text evidence="2">The sequence shown here is derived from an EMBL/GenBank/DDBJ whole genome shotgun (WGS) entry which is preliminary data.</text>
</comment>
<proteinExistence type="predicted"/>